<organism evidence="1 2">
    <name type="scientific">Candidatus Taylorbacteria bacterium RIFCSPHIGHO2_12_FULL_45_16</name>
    <dbReference type="NCBI Taxonomy" id="1802315"/>
    <lineage>
        <taxon>Bacteria</taxon>
        <taxon>Candidatus Tayloriibacteriota</taxon>
    </lineage>
</organism>
<comment type="caution">
    <text evidence="1">The sequence shown here is derived from an EMBL/GenBank/DDBJ whole genome shotgun (WGS) entry which is preliminary data.</text>
</comment>
<name>A0A1G2N1J8_9BACT</name>
<gene>
    <name evidence="1" type="ORF">A3F51_01145</name>
</gene>
<proteinExistence type="predicted"/>
<dbReference type="Proteomes" id="UP000178089">
    <property type="component" value="Unassembled WGS sequence"/>
</dbReference>
<dbReference type="STRING" id="1802315.A3F51_01145"/>
<reference evidence="1 2" key="1">
    <citation type="journal article" date="2016" name="Nat. Commun.">
        <title>Thousands of microbial genomes shed light on interconnected biogeochemical processes in an aquifer system.</title>
        <authorList>
            <person name="Anantharaman K."/>
            <person name="Brown C.T."/>
            <person name="Hug L.A."/>
            <person name="Sharon I."/>
            <person name="Castelle C.J."/>
            <person name="Probst A.J."/>
            <person name="Thomas B.C."/>
            <person name="Singh A."/>
            <person name="Wilkins M.J."/>
            <person name="Karaoz U."/>
            <person name="Brodie E.L."/>
            <person name="Williams K.H."/>
            <person name="Hubbard S.S."/>
            <person name="Banfield J.F."/>
        </authorList>
    </citation>
    <scope>NUCLEOTIDE SEQUENCE [LARGE SCALE GENOMIC DNA]</scope>
</reference>
<evidence type="ECO:0000313" key="2">
    <source>
        <dbReference type="Proteomes" id="UP000178089"/>
    </source>
</evidence>
<accession>A0A1G2N1J8</accession>
<sequence length="143" mass="16022">MATLKEDIKTGSNWISAALKSSGYKADFSLKSLKEVDRFFDEHSKDGKPTDGGLLSEQIGNRLFCIGSYVGEVIRKKIGGEWIVNDSDPQGEINITLKTTHGTQMWPVQRVMKRLQNGAEDSIAAYGSFIGTEDTKKPFWKFW</sequence>
<protein>
    <submittedName>
        <fullName evidence="1">Uncharacterized protein</fullName>
    </submittedName>
</protein>
<dbReference type="AlphaFoldDB" id="A0A1G2N1J8"/>
<evidence type="ECO:0000313" key="1">
    <source>
        <dbReference type="EMBL" id="OHA29202.1"/>
    </source>
</evidence>
<dbReference type="EMBL" id="MHRT01000005">
    <property type="protein sequence ID" value="OHA29202.1"/>
    <property type="molecule type" value="Genomic_DNA"/>
</dbReference>